<comment type="caution">
    <text evidence="2">The sequence shown here is derived from an EMBL/GenBank/DDBJ whole genome shotgun (WGS) entry which is preliminary data.</text>
</comment>
<evidence type="ECO:0000313" key="3">
    <source>
        <dbReference type="Proteomes" id="UP000034591"/>
    </source>
</evidence>
<dbReference type="Gene3D" id="2.60.120.1140">
    <property type="entry name" value="Protein of unknown function DUF192"/>
    <property type="match status" value="1"/>
</dbReference>
<evidence type="ECO:0008006" key="4">
    <source>
        <dbReference type="Google" id="ProtNLM"/>
    </source>
</evidence>
<keyword evidence="1" id="KW-1133">Transmembrane helix</keyword>
<keyword evidence="1" id="KW-0812">Transmembrane</keyword>
<evidence type="ECO:0000256" key="1">
    <source>
        <dbReference type="SAM" id="Phobius"/>
    </source>
</evidence>
<evidence type="ECO:0000313" key="2">
    <source>
        <dbReference type="EMBL" id="KKQ36289.1"/>
    </source>
</evidence>
<dbReference type="AlphaFoldDB" id="A0A0G0JHM7"/>
<dbReference type="STRING" id="1618545.US53_C0058G0001"/>
<protein>
    <recommendedName>
        <fullName evidence="4">DUF192 domain-containing protein</fullName>
    </recommendedName>
</protein>
<dbReference type="PANTHER" id="PTHR37953">
    <property type="entry name" value="UPF0127 PROTEIN MJ1496"/>
    <property type="match status" value="1"/>
</dbReference>
<dbReference type="InterPro" id="IPR038695">
    <property type="entry name" value="Saro_0823-like_sf"/>
</dbReference>
<proteinExistence type="predicted"/>
<accession>A0A0G0JHM7</accession>
<dbReference type="InterPro" id="IPR003795">
    <property type="entry name" value="DUF192"/>
</dbReference>
<feature type="transmembrane region" description="Helical" evidence="1">
    <location>
        <begin position="9"/>
        <end position="29"/>
    </location>
</feature>
<dbReference type="Pfam" id="PF02643">
    <property type="entry name" value="DUF192"/>
    <property type="match status" value="1"/>
</dbReference>
<gene>
    <name evidence="2" type="ORF">US53_C0058G0001</name>
</gene>
<sequence length="238" mass="26944">MELKEKKNLMMLIAAAIVVIAVVLIMNVYRNASPTTSDQFASEIKTINTQSDSDDIDSIENDLNETDVENLDSELPDIDNLSLTLISSLLYFNFPYFSKSKNELQTEGGNKTLVQKPKVTIDDKEIFVDVARSDEEKARGLSGRLKLNENEGMLFIFDQKSQPPFWMLDMNFPIDIIWLDDNTIVDIDKNVPNPVPGTPDYQLPLYTPEKPMNYVLEVNAGFCEKNSIEVGDSVEFNF</sequence>
<dbReference type="Proteomes" id="UP000034591">
    <property type="component" value="Unassembled WGS sequence"/>
</dbReference>
<name>A0A0G0JHM7_9BACT</name>
<dbReference type="EMBL" id="LBTI01000058">
    <property type="protein sequence ID" value="KKQ36289.1"/>
    <property type="molecule type" value="Genomic_DNA"/>
</dbReference>
<dbReference type="PANTHER" id="PTHR37953:SF1">
    <property type="entry name" value="UPF0127 PROTEIN MJ1496"/>
    <property type="match status" value="1"/>
</dbReference>
<keyword evidence="1" id="KW-0472">Membrane</keyword>
<reference evidence="2 3" key="1">
    <citation type="journal article" date="2015" name="Nature">
        <title>rRNA introns, odd ribosomes, and small enigmatic genomes across a large radiation of phyla.</title>
        <authorList>
            <person name="Brown C.T."/>
            <person name="Hug L.A."/>
            <person name="Thomas B.C."/>
            <person name="Sharon I."/>
            <person name="Castelle C.J."/>
            <person name="Singh A."/>
            <person name="Wilkins M.J."/>
            <person name="Williams K.H."/>
            <person name="Banfield J.F."/>
        </authorList>
    </citation>
    <scope>NUCLEOTIDE SEQUENCE [LARGE SCALE GENOMIC DNA]</scope>
</reference>
<organism evidence="2 3">
    <name type="scientific">Candidatus Woesebacteria bacterium GW2011_GWA1_37_7</name>
    <dbReference type="NCBI Taxonomy" id="1618545"/>
    <lineage>
        <taxon>Bacteria</taxon>
        <taxon>Candidatus Woeseibacteriota</taxon>
    </lineage>
</organism>